<feature type="domain" description="Calcineurin-like phosphoesterase" evidence="2">
    <location>
        <begin position="4"/>
        <end position="197"/>
    </location>
</feature>
<evidence type="ECO:0000259" key="2">
    <source>
        <dbReference type="Pfam" id="PF00149"/>
    </source>
</evidence>
<dbReference type="InterPro" id="IPR004843">
    <property type="entry name" value="Calcineurin-like_PHP"/>
</dbReference>
<evidence type="ECO:0000313" key="3">
    <source>
        <dbReference type="EMBL" id="SHK67343.1"/>
    </source>
</evidence>
<evidence type="ECO:0000256" key="1">
    <source>
        <dbReference type="ARBA" id="ARBA00022801"/>
    </source>
</evidence>
<organism evidence="3 4">
    <name type="scientific">Clostridium cavendishii DSM 21758</name>
    <dbReference type="NCBI Taxonomy" id="1121302"/>
    <lineage>
        <taxon>Bacteria</taxon>
        <taxon>Bacillati</taxon>
        <taxon>Bacillota</taxon>
        <taxon>Clostridia</taxon>
        <taxon>Eubacteriales</taxon>
        <taxon>Clostridiaceae</taxon>
        <taxon>Clostridium</taxon>
    </lineage>
</organism>
<keyword evidence="4" id="KW-1185">Reference proteome</keyword>
<keyword evidence="1" id="KW-0378">Hydrolase</keyword>
<evidence type="ECO:0000313" key="4">
    <source>
        <dbReference type="Proteomes" id="UP000184310"/>
    </source>
</evidence>
<dbReference type="Pfam" id="PF00149">
    <property type="entry name" value="Metallophos"/>
    <property type="match status" value="1"/>
</dbReference>
<dbReference type="SUPFAM" id="SSF56300">
    <property type="entry name" value="Metallo-dependent phosphatases"/>
    <property type="match status" value="1"/>
</dbReference>
<accession>A0A1M6UDV2</accession>
<dbReference type="STRING" id="1121302.SAMN02745163_04238"/>
<dbReference type="RefSeq" id="WP_072993076.1">
    <property type="nucleotide sequence ID" value="NZ_FQZB01000023.1"/>
</dbReference>
<dbReference type="CDD" id="cd00840">
    <property type="entry name" value="MPP_Mre11_N"/>
    <property type="match status" value="1"/>
</dbReference>
<dbReference type="Proteomes" id="UP000184310">
    <property type="component" value="Unassembled WGS sequence"/>
</dbReference>
<dbReference type="AlphaFoldDB" id="A0A1M6UDV2"/>
<sequence>MNAIKILHCADLHFDTPFGDLSREISEIRKEEIKETFSKIIKVAKSEKVDMFFIAGDLFDNLTAEKSTLEFIRSAMESLNDIKVFIAAGNHDPYSTNSFYSMIQWPENVYIFNEDIEAVEIPELNTVVYGASFKEKYIKSSNLKGFIADKKYENHIKLMILHGDISQTEGGNEYNPITLEQIEKSSVDYLALGHRHSFSNVNRVGNTYYAYSGCPEARGFDELGDKGVIIGEVSKNYVNLEFRPVCKRRYRIKEIDITGLFTSDEIKDKIISSLSSKEMEDDLFKIILKGEVSEEFIIREKVIENKLKENFFFIKIIDNTSLKVDYEALRGEFSIKGIFSSKLLKEIAECEDEDEKEVLNLALKLGIQSLSEGEVSLDEN</sequence>
<dbReference type="GO" id="GO:0004527">
    <property type="term" value="F:exonuclease activity"/>
    <property type="evidence" value="ECO:0007669"/>
    <property type="project" value="UniProtKB-KW"/>
</dbReference>
<dbReference type="InterPro" id="IPR029052">
    <property type="entry name" value="Metallo-depent_PP-like"/>
</dbReference>
<reference evidence="3 4" key="1">
    <citation type="submission" date="2016-11" db="EMBL/GenBank/DDBJ databases">
        <authorList>
            <person name="Jaros S."/>
            <person name="Januszkiewicz K."/>
            <person name="Wedrychowicz H."/>
        </authorList>
    </citation>
    <scope>NUCLEOTIDE SEQUENCE [LARGE SCALE GENOMIC DNA]</scope>
    <source>
        <strain evidence="3 4">DSM 21758</strain>
    </source>
</reference>
<gene>
    <name evidence="3" type="ORF">SAMN02745163_04238</name>
</gene>
<name>A0A1M6UDV2_9CLOT</name>
<protein>
    <submittedName>
        <fullName evidence="3">DNA repair exonuclease SbcCD nuclease subunit</fullName>
    </submittedName>
</protein>
<dbReference type="PANTHER" id="PTHR30337:SF7">
    <property type="entry name" value="PHOSPHOESTERASE"/>
    <property type="match status" value="1"/>
</dbReference>
<dbReference type="PANTHER" id="PTHR30337">
    <property type="entry name" value="COMPONENT OF ATP-DEPENDENT DSDNA EXONUCLEASE"/>
    <property type="match status" value="1"/>
</dbReference>
<dbReference type="InterPro" id="IPR050535">
    <property type="entry name" value="DNA_Repair-Maintenance_Comp"/>
</dbReference>
<dbReference type="EMBL" id="FQZB01000023">
    <property type="protein sequence ID" value="SHK67343.1"/>
    <property type="molecule type" value="Genomic_DNA"/>
</dbReference>
<keyword evidence="3" id="KW-0540">Nuclease</keyword>
<proteinExistence type="predicted"/>
<dbReference type="OrthoDB" id="9773856at2"/>
<dbReference type="Gene3D" id="3.60.21.10">
    <property type="match status" value="1"/>
</dbReference>
<dbReference type="InterPro" id="IPR041796">
    <property type="entry name" value="Mre11_N"/>
</dbReference>
<keyword evidence="3" id="KW-0269">Exonuclease</keyword>